<dbReference type="Proteomes" id="UP000664466">
    <property type="component" value="Unassembled WGS sequence"/>
</dbReference>
<evidence type="ECO:0000256" key="6">
    <source>
        <dbReference type="ARBA" id="ARBA00022857"/>
    </source>
</evidence>
<dbReference type="GO" id="GO:0051287">
    <property type="term" value="F:NAD binding"/>
    <property type="evidence" value="ECO:0007669"/>
    <property type="project" value="InterPro"/>
</dbReference>
<dbReference type="InterPro" id="IPR012280">
    <property type="entry name" value="Semialdhyde_DH_dimer_dom"/>
</dbReference>
<keyword evidence="5" id="KW-0791">Threonine biosynthesis</keyword>
<dbReference type="SUPFAM" id="SSF55347">
    <property type="entry name" value="Glyceraldehyde-3-phosphate dehydrogenase-like, C-terminal domain"/>
    <property type="match status" value="1"/>
</dbReference>
<dbReference type="NCBIfam" id="NF011456">
    <property type="entry name" value="PRK14874.1"/>
    <property type="match status" value="1"/>
</dbReference>
<evidence type="ECO:0000256" key="5">
    <source>
        <dbReference type="ARBA" id="ARBA00022697"/>
    </source>
</evidence>
<evidence type="ECO:0000256" key="7">
    <source>
        <dbReference type="ARBA" id="ARBA00022915"/>
    </source>
</evidence>
<accession>A0A8B0SJL7</accession>
<evidence type="ECO:0000256" key="9">
    <source>
        <dbReference type="ARBA" id="ARBA00023154"/>
    </source>
</evidence>
<keyword evidence="4" id="KW-0028">Amino-acid biosynthesis</keyword>
<keyword evidence="6" id="KW-0521">NADP</keyword>
<dbReference type="NCBIfam" id="NF005957">
    <property type="entry name" value="PRK08040.1"/>
    <property type="match status" value="1"/>
</dbReference>
<sequence>MIKTYNVAVVGAGSLVGEAILDVLAKRKFPIGKIYALEFETDGEQYVDFGHKTLDVESVEDFDFASVQLALFASTESVAVNYVPKAVAAGCIVIDDSACFRFDADVPLVVPDVNPHAIAGYKQGGIIANPGSMVSQMLVALKPLHDAATLTRLNVATYQAVSGTGRAGINELAHQTAQLLNARPVEPELYAKQIAFNLFPHIGAFQDNGYTWEEVKMVQETRKIMGLPELGVNPTAVRVPVFFGHSAAIHLETERKLTAAEATELLRQAPGVVVLDERVDGGYPTPVTEAVNTDAVYVSRIREDISCASGLDLWVVADNVRKGAALNSVQIAEILVRDYL</sequence>
<reference evidence="14 16" key="1">
    <citation type="submission" date="2021-03" db="EMBL/GenBank/DDBJ databases">
        <title>Draft genome and methylome analysis of Thiotrix fructosivoruns ATCC 49748.</title>
        <authorList>
            <person name="Fomenkov A."/>
            <person name="Grabovich M.Y."/>
            <person name="Roberts R.J."/>
        </authorList>
    </citation>
    <scope>NUCLEOTIDE SEQUENCE [LARGE SCALE GENOMIC DNA]</scope>
    <source>
        <strain evidence="14 16">ATCC 49748</strain>
    </source>
</reference>
<name>A0A8B0SJL7_9GAMM</name>
<keyword evidence="8 15" id="KW-0560">Oxidoreductase</keyword>
<comment type="similarity">
    <text evidence="1">Belongs to the aspartate-semialdehyde dehydrogenase family.</text>
</comment>
<dbReference type="GO" id="GO:0019877">
    <property type="term" value="P:diaminopimelate biosynthetic process"/>
    <property type="evidence" value="ECO:0007669"/>
    <property type="project" value="UniProtKB-KW"/>
</dbReference>
<dbReference type="GO" id="GO:0009088">
    <property type="term" value="P:threonine biosynthetic process"/>
    <property type="evidence" value="ECO:0007669"/>
    <property type="project" value="UniProtKB-UniRule"/>
</dbReference>
<dbReference type="GO" id="GO:0009089">
    <property type="term" value="P:lysine biosynthetic process via diaminopimelate"/>
    <property type="evidence" value="ECO:0007669"/>
    <property type="project" value="UniProtKB-UniRule"/>
</dbReference>
<proteinExistence type="inferred from homology"/>
<reference evidence="15" key="2">
    <citation type="submission" date="2021-04" db="EMBL/GenBank/DDBJ databases">
        <title>Complete Genome and methylome analysis of Thiothrix fructosivorans ATCC 49748.</title>
        <authorList>
            <person name="Fomenkov A."/>
            <person name="Sun L."/>
            <person name="Vincze T."/>
            <person name="Grabovich M.Y."/>
            <person name="Roberts R.J."/>
        </authorList>
    </citation>
    <scope>NUCLEOTIDE SEQUENCE</scope>
    <source>
        <strain evidence="15">ATCC 49748</strain>
    </source>
</reference>
<evidence type="ECO:0000256" key="2">
    <source>
        <dbReference type="ARBA" id="ARBA00011738"/>
    </source>
</evidence>
<dbReference type="NCBIfam" id="NF004224">
    <property type="entry name" value="PRK05671.1"/>
    <property type="match status" value="1"/>
</dbReference>
<evidence type="ECO:0000313" key="14">
    <source>
        <dbReference type="EMBL" id="MBO0613371.1"/>
    </source>
</evidence>
<dbReference type="PANTHER" id="PTHR46278:SF2">
    <property type="entry name" value="ASPARTATE-SEMIALDEHYDE DEHYDROGENASE"/>
    <property type="match status" value="1"/>
</dbReference>
<dbReference type="EC" id="1.2.1.11" evidence="3 12"/>
<evidence type="ECO:0000256" key="4">
    <source>
        <dbReference type="ARBA" id="ARBA00022605"/>
    </source>
</evidence>
<organism evidence="15">
    <name type="scientific">Thiothrix fructosivorans</name>
    <dbReference type="NCBI Taxonomy" id="111770"/>
    <lineage>
        <taxon>Bacteria</taxon>
        <taxon>Pseudomonadati</taxon>
        <taxon>Pseudomonadota</taxon>
        <taxon>Gammaproteobacteria</taxon>
        <taxon>Thiotrichales</taxon>
        <taxon>Thiotrichaceae</taxon>
        <taxon>Thiothrix</taxon>
    </lineage>
</organism>
<evidence type="ECO:0000256" key="10">
    <source>
        <dbReference type="ARBA" id="ARBA00023167"/>
    </source>
</evidence>
<keyword evidence="10" id="KW-0486">Methionine biosynthesis</keyword>
<evidence type="ECO:0000256" key="12">
    <source>
        <dbReference type="NCBIfam" id="TIGR01296"/>
    </source>
</evidence>
<dbReference type="EMBL" id="CP072748">
    <property type="protein sequence ID" value="QTX11195.1"/>
    <property type="molecule type" value="Genomic_DNA"/>
</dbReference>
<dbReference type="Pfam" id="PF01118">
    <property type="entry name" value="Semialdhyde_dh"/>
    <property type="match status" value="1"/>
</dbReference>
<dbReference type="GO" id="GO:0009097">
    <property type="term" value="P:isoleucine biosynthetic process"/>
    <property type="evidence" value="ECO:0007669"/>
    <property type="project" value="UniProtKB-UniRule"/>
</dbReference>
<dbReference type="Gene3D" id="3.30.360.10">
    <property type="entry name" value="Dihydrodipicolinate Reductase, domain 2"/>
    <property type="match status" value="1"/>
</dbReference>
<keyword evidence="7" id="KW-0220">Diaminopimelate biosynthesis</keyword>
<dbReference type="InterPro" id="IPR000534">
    <property type="entry name" value="Semialdehyde_DH_NAD-bd"/>
</dbReference>
<dbReference type="SMART" id="SM00859">
    <property type="entry name" value="Semialdhyde_dh"/>
    <property type="match status" value="1"/>
</dbReference>
<keyword evidence="9" id="KW-0457">Lysine biosynthesis</keyword>
<dbReference type="EMBL" id="JAFMPM010000006">
    <property type="protein sequence ID" value="MBO0613371.1"/>
    <property type="molecule type" value="Genomic_DNA"/>
</dbReference>
<evidence type="ECO:0000256" key="11">
    <source>
        <dbReference type="ARBA" id="ARBA00047891"/>
    </source>
</evidence>
<comment type="subunit">
    <text evidence="2">Homodimer.</text>
</comment>
<feature type="domain" description="Semialdehyde dehydrogenase NAD-binding" evidence="13">
    <location>
        <begin position="6"/>
        <end position="121"/>
    </location>
</feature>
<protein>
    <recommendedName>
        <fullName evidence="3 12">Aspartate-semialdehyde dehydrogenase</fullName>
        <ecNumber evidence="3 12">1.2.1.11</ecNumber>
    </recommendedName>
</protein>
<keyword evidence="16" id="KW-1185">Reference proteome</keyword>
<dbReference type="RefSeq" id="WP_207251070.1">
    <property type="nucleotide sequence ID" value="NZ_JAFMPM010000006.1"/>
</dbReference>
<evidence type="ECO:0000256" key="3">
    <source>
        <dbReference type="ARBA" id="ARBA00013120"/>
    </source>
</evidence>
<dbReference type="SUPFAM" id="SSF51735">
    <property type="entry name" value="NAD(P)-binding Rossmann-fold domains"/>
    <property type="match status" value="1"/>
</dbReference>
<dbReference type="NCBIfam" id="TIGR01296">
    <property type="entry name" value="asd_B"/>
    <property type="match status" value="1"/>
</dbReference>
<evidence type="ECO:0000259" key="13">
    <source>
        <dbReference type="SMART" id="SM00859"/>
    </source>
</evidence>
<dbReference type="PANTHER" id="PTHR46278">
    <property type="entry name" value="DEHYDROGENASE, PUTATIVE-RELATED"/>
    <property type="match status" value="1"/>
</dbReference>
<dbReference type="GO" id="GO:0009086">
    <property type="term" value="P:methionine biosynthetic process"/>
    <property type="evidence" value="ECO:0007669"/>
    <property type="project" value="UniProtKB-UniRule"/>
</dbReference>
<comment type="catalytic activity">
    <reaction evidence="11">
        <text>L-aspartate 4-semialdehyde + phosphate + NADP(+) = 4-phospho-L-aspartate + NADPH + H(+)</text>
        <dbReference type="Rhea" id="RHEA:24284"/>
        <dbReference type="ChEBI" id="CHEBI:15378"/>
        <dbReference type="ChEBI" id="CHEBI:43474"/>
        <dbReference type="ChEBI" id="CHEBI:57535"/>
        <dbReference type="ChEBI" id="CHEBI:57783"/>
        <dbReference type="ChEBI" id="CHEBI:58349"/>
        <dbReference type="ChEBI" id="CHEBI:537519"/>
        <dbReference type="EC" id="1.2.1.11"/>
    </reaction>
</comment>
<dbReference type="AlphaFoldDB" id="A0A8B0SJL7"/>
<dbReference type="CDD" id="cd18131">
    <property type="entry name" value="ASADH_C_bac_euk_like"/>
    <property type="match status" value="1"/>
</dbReference>
<evidence type="ECO:0000256" key="8">
    <source>
        <dbReference type="ARBA" id="ARBA00023002"/>
    </source>
</evidence>
<dbReference type="InterPro" id="IPR036291">
    <property type="entry name" value="NAD(P)-bd_dom_sf"/>
</dbReference>
<dbReference type="PIRSF" id="PIRSF000148">
    <property type="entry name" value="ASA_dh"/>
    <property type="match status" value="1"/>
</dbReference>
<evidence type="ECO:0000313" key="15">
    <source>
        <dbReference type="EMBL" id="QTX11195.1"/>
    </source>
</evidence>
<dbReference type="GO" id="GO:0050661">
    <property type="term" value="F:NADP binding"/>
    <property type="evidence" value="ECO:0007669"/>
    <property type="project" value="InterPro"/>
</dbReference>
<dbReference type="Gene3D" id="3.40.50.720">
    <property type="entry name" value="NAD(P)-binding Rossmann-like Domain"/>
    <property type="match status" value="1"/>
</dbReference>
<dbReference type="GO" id="GO:0004073">
    <property type="term" value="F:aspartate-semialdehyde dehydrogenase activity"/>
    <property type="evidence" value="ECO:0007669"/>
    <property type="project" value="UniProtKB-UniRule"/>
</dbReference>
<dbReference type="Pfam" id="PF02774">
    <property type="entry name" value="Semialdhyde_dhC"/>
    <property type="match status" value="1"/>
</dbReference>
<dbReference type="InterPro" id="IPR005986">
    <property type="entry name" value="Asp_semialdehyde_DH_beta"/>
</dbReference>
<evidence type="ECO:0000313" key="16">
    <source>
        <dbReference type="Proteomes" id="UP000664466"/>
    </source>
</evidence>
<evidence type="ECO:0000256" key="1">
    <source>
        <dbReference type="ARBA" id="ARBA00010584"/>
    </source>
</evidence>
<dbReference type="GO" id="GO:0046983">
    <property type="term" value="F:protein dimerization activity"/>
    <property type="evidence" value="ECO:0007669"/>
    <property type="project" value="InterPro"/>
</dbReference>
<gene>
    <name evidence="15" type="ORF">J1836_002165</name>
    <name evidence="14" type="ORF">J1836_10650</name>
</gene>